<keyword evidence="2" id="KW-0812">Transmembrane</keyword>
<evidence type="ECO:0000313" key="4">
    <source>
        <dbReference type="Proteomes" id="UP000078512"/>
    </source>
</evidence>
<protein>
    <submittedName>
        <fullName evidence="3">Uncharacterized protein</fullName>
    </submittedName>
</protein>
<dbReference type="Proteomes" id="UP000078512">
    <property type="component" value="Unassembled WGS sequence"/>
</dbReference>
<name>A0A197JRN1_9FUNG</name>
<dbReference type="EMBL" id="KV442052">
    <property type="protein sequence ID" value="OAQ27942.1"/>
    <property type="molecule type" value="Genomic_DNA"/>
</dbReference>
<evidence type="ECO:0000256" key="2">
    <source>
        <dbReference type="SAM" id="Phobius"/>
    </source>
</evidence>
<reference evidence="3 4" key="1">
    <citation type="submission" date="2016-05" db="EMBL/GenBank/DDBJ databases">
        <title>Genome sequencing reveals origins of a unique bacterial endosymbiosis in the earliest lineages of terrestrial Fungi.</title>
        <authorList>
            <consortium name="DOE Joint Genome Institute"/>
            <person name="Uehling J."/>
            <person name="Gryganskyi A."/>
            <person name="Hameed K."/>
            <person name="Tschaplinski T."/>
            <person name="Misztal P."/>
            <person name="Wu S."/>
            <person name="Desiro A."/>
            <person name="Vande Pol N."/>
            <person name="Du Z.-Y."/>
            <person name="Zienkiewicz A."/>
            <person name="Zienkiewicz K."/>
            <person name="Morin E."/>
            <person name="Tisserant E."/>
            <person name="Splivallo R."/>
            <person name="Hainaut M."/>
            <person name="Henrissat B."/>
            <person name="Ohm R."/>
            <person name="Kuo A."/>
            <person name="Yan J."/>
            <person name="Lipzen A."/>
            <person name="Nolan M."/>
            <person name="Labutti K."/>
            <person name="Barry K."/>
            <person name="Goldstein A."/>
            <person name="Labbe J."/>
            <person name="Schadt C."/>
            <person name="Tuskan G."/>
            <person name="Grigoriev I."/>
            <person name="Martin F."/>
            <person name="Vilgalys R."/>
            <person name="Bonito G."/>
        </authorList>
    </citation>
    <scope>NUCLEOTIDE SEQUENCE [LARGE SCALE GENOMIC DNA]</scope>
    <source>
        <strain evidence="3 4">AG-77</strain>
    </source>
</reference>
<accession>A0A197JRN1</accession>
<gene>
    <name evidence="3" type="ORF">K457DRAFT_20596</name>
</gene>
<keyword evidence="2" id="KW-1133">Transmembrane helix</keyword>
<dbReference type="AlphaFoldDB" id="A0A197JRN1"/>
<evidence type="ECO:0000256" key="1">
    <source>
        <dbReference type="SAM" id="MobiDB-lite"/>
    </source>
</evidence>
<keyword evidence="4" id="KW-1185">Reference proteome</keyword>
<feature type="region of interest" description="Disordered" evidence="1">
    <location>
        <begin position="387"/>
        <end position="406"/>
    </location>
</feature>
<feature type="compositionally biased region" description="Polar residues" evidence="1">
    <location>
        <begin position="498"/>
        <end position="524"/>
    </location>
</feature>
<dbReference type="OrthoDB" id="2444659at2759"/>
<feature type="transmembrane region" description="Helical" evidence="2">
    <location>
        <begin position="345"/>
        <end position="369"/>
    </location>
</feature>
<feature type="region of interest" description="Disordered" evidence="1">
    <location>
        <begin position="488"/>
        <end position="526"/>
    </location>
</feature>
<proteinExistence type="predicted"/>
<organism evidence="3 4">
    <name type="scientific">Linnemannia elongata AG-77</name>
    <dbReference type="NCBI Taxonomy" id="1314771"/>
    <lineage>
        <taxon>Eukaryota</taxon>
        <taxon>Fungi</taxon>
        <taxon>Fungi incertae sedis</taxon>
        <taxon>Mucoromycota</taxon>
        <taxon>Mortierellomycotina</taxon>
        <taxon>Mortierellomycetes</taxon>
        <taxon>Mortierellales</taxon>
        <taxon>Mortierellaceae</taxon>
        <taxon>Linnemannia</taxon>
    </lineage>
</organism>
<evidence type="ECO:0000313" key="3">
    <source>
        <dbReference type="EMBL" id="OAQ27942.1"/>
    </source>
</evidence>
<sequence>MGKLDLLCVTTDVNATTFFGFAYAEDYNSTLLQPLYAVLVKSNAHSSFMQGLRWSVVSKFDASKLSGYPGLINGVDTSCAMNALGVFTMFGQYSSTTPFASTKLPFGIRYDPAGKMNPMVGYNGDGAWSNITVADGFTWSGPFNRYALGYTNSSANAMLVHASFSHTNDTIALATLNESTMTLAPMADWSVNGTIHGNYMQALTIGNGYIYTYSPMPLSASKGTPAFLTGFPLAVISTTIPIGTIYNTTALTEGYYITARCSASPRPIVYVNHGSLTLVCGFDFPDWLYRGTLHTIRDLSTSLIVGPGIEFDGDVVNLDYFAAVSSGSRMMDFALFRKSSSPSALSAGGISGTVVGFIVVISGVFLLIVMRCWIRRNKDSITTTTAAENVPGEDDDDISVSSEKMGYDSEPNYIEGKYSDASYAEGQTGSIDILPMAPITPIPEHMQEELRVLQERMRVLQDQIRATQFSSHPRPNVVTTVSNITASTASGAPESAPGSGNITTPGARTGSPESLPNVPSSRLSESMDLGYSSAPAYSSVINQASLQSSSEVAPQEFVQSSEAVLSPLAPSYAIDSGL</sequence>
<keyword evidence="2" id="KW-0472">Membrane</keyword>